<evidence type="ECO:0000256" key="6">
    <source>
        <dbReference type="ARBA" id="ARBA00023008"/>
    </source>
</evidence>
<keyword evidence="3 7" id="KW-0479">Metal-binding</keyword>
<evidence type="ECO:0000256" key="7">
    <source>
        <dbReference type="PIRSR" id="PIRSR602386-1"/>
    </source>
</evidence>
<evidence type="ECO:0000256" key="8">
    <source>
        <dbReference type="SAM" id="SignalP"/>
    </source>
</evidence>
<dbReference type="PRINTS" id="PR00155">
    <property type="entry name" value="AMICYANIN"/>
</dbReference>
<dbReference type="PANTHER" id="PTHR36507">
    <property type="entry name" value="BLL1555 PROTEIN"/>
    <property type="match status" value="1"/>
</dbReference>
<feature type="binding site" evidence="7">
    <location>
        <position position="116"/>
    </location>
    <ligand>
        <name>Cu cation</name>
        <dbReference type="ChEBI" id="CHEBI:23378"/>
    </ligand>
</feature>
<dbReference type="GO" id="GO:0005507">
    <property type="term" value="F:copper ion binding"/>
    <property type="evidence" value="ECO:0007669"/>
    <property type="project" value="InterPro"/>
</dbReference>
<keyword evidence="11" id="KW-1185">Reference proteome</keyword>
<feature type="domain" description="Blue (type 1) copper" evidence="9">
    <location>
        <begin position="35"/>
        <end position="123"/>
    </location>
</feature>
<name>A0A4Q9GL76_9HYPH</name>
<organism evidence="10 11">
    <name type="scientific">Hansschlegelia quercus</name>
    <dbReference type="NCBI Taxonomy" id="2528245"/>
    <lineage>
        <taxon>Bacteria</taxon>
        <taxon>Pseudomonadati</taxon>
        <taxon>Pseudomonadota</taxon>
        <taxon>Alphaproteobacteria</taxon>
        <taxon>Hyphomicrobiales</taxon>
        <taxon>Methylopilaceae</taxon>
        <taxon>Hansschlegelia</taxon>
    </lineage>
</organism>
<keyword evidence="6 7" id="KW-0186">Copper</keyword>
<dbReference type="SUPFAM" id="SSF49503">
    <property type="entry name" value="Cupredoxins"/>
    <property type="match status" value="1"/>
</dbReference>
<dbReference type="GO" id="GO:0042597">
    <property type="term" value="C:periplasmic space"/>
    <property type="evidence" value="ECO:0007669"/>
    <property type="project" value="UniProtKB-SubCell"/>
</dbReference>
<sequence>MRSMLFAALLVAFPLAAQAADPIEIVPDPKAAADVTDIEINSMAFQTPEVKIKSGQTVRWTNKEEGMAHNVHFRNGPAKTFGKAMGPMLNAGDAYAVKFIEPGTYNYICTPHSAVMKGKVIVE</sequence>
<feature type="binding site" evidence="7">
    <location>
        <position position="112"/>
    </location>
    <ligand>
        <name>Cu cation</name>
        <dbReference type="ChEBI" id="CHEBI:23378"/>
    </ligand>
</feature>
<protein>
    <submittedName>
        <fullName evidence="10">Amicyanin</fullName>
    </submittedName>
</protein>
<comment type="cofactor">
    <cofactor evidence="7">
        <name>Cu cation</name>
        <dbReference type="ChEBI" id="CHEBI:23378"/>
    </cofactor>
    <text evidence="7">Binds 1 copper ion per subunit.</text>
</comment>
<dbReference type="OrthoDB" id="9796416at2"/>
<evidence type="ECO:0000313" key="10">
    <source>
        <dbReference type="EMBL" id="TBN55149.1"/>
    </source>
</evidence>
<evidence type="ECO:0000313" key="11">
    <source>
        <dbReference type="Proteomes" id="UP000291613"/>
    </source>
</evidence>
<reference evidence="10 11" key="1">
    <citation type="submission" date="2019-02" db="EMBL/GenBank/DDBJ databases">
        <title>Hansschlegelia quercus sp. nov., a novel methylotrophic bacterium from buds of oak (Quercus robur L.).</title>
        <authorList>
            <person name="Agafonova N.V."/>
            <person name="Kaparullina E.N."/>
            <person name="Grouzdev D.S."/>
            <person name="Doronina N.V."/>
        </authorList>
    </citation>
    <scope>NUCLEOTIDE SEQUENCE [LARGE SCALE GENOMIC DNA]</scope>
    <source>
        <strain evidence="10 11">Dub</strain>
    </source>
</reference>
<dbReference type="Pfam" id="PF00127">
    <property type="entry name" value="Copper-bind"/>
    <property type="match status" value="1"/>
</dbReference>
<comment type="caution">
    <text evidence="10">The sequence shown here is derived from an EMBL/GenBank/DDBJ whole genome shotgun (WGS) entry which is preliminary data.</text>
</comment>
<evidence type="ECO:0000256" key="5">
    <source>
        <dbReference type="ARBA" id="ARBA00022982"/>
    </source>
</evidence>
<accession>A0A4Q9GL76</accession>
<feature type="chain" id="PRO_5020674024" evidence="8">
    <location>
        <begin position="20"/>
        <end position="123"/>
    </location>
</feature>
<dbReference type="PANTHER" id="PTHR36507:SF1">
    <property type="entry name" value="BLL1555 PROTEIN"/>
    <property type="match status" value="1"/>
</dbReference>
<dbReference type="InterPro" id="IPR002386">
    <property type="entry name" value="Amicyanin/Pseudoazurin"/>
</dbReference>
<evidence type="ECO:0000256" key="2">
    <source>
        <dbReference type="ARBA" id="ARBA00022448"/>
    </source>
</evidence>
<keyword evidence="8" id="KW-0732">Signal</keyword>
<dbReference type="RefSeq" id="WP_131001400.1">
    <property type="nucleotide sequence ID" value="NZ_JBHSZR010000002.1"/>
</dbReference>
<dbReference type="InterPro" id="IPR008972">
    <property type="entry name" value="Cupredoxin"/>
</dbReference>
<feature type="binding site" evidence="7">
    <location>
        <position position="69"/>
    </location>
    <ligand>
        <name>Cu cation</name>
        <dbReference type="ChEBI" id="CHEBI:23378"/>
    </ligand>
</feature>
<keyword evidence="4" id="KW-0574">Periplasm</keyword>
<gene>
    <name evidence="10" type="ORF">EYR15_03150</name>
</gene>
<dbReference type="InterPro" id="IPR000923">
    <property type="entry name" value="BlueCu_1"/>
</dbReference>
<evidence type="ECO:0000259" key="9">
    <source>
        <dbReference type="Pfam" id="PF00127"/>
    </source>
</evidence>
<proteinExistence type="predicted"/>
<dbReference type="InterPro" id="IPR052721">
    <property type="entry name" value="ET_Amicyanin"/>
</dbReference>
<dbReference type="Proteomes" id="UP000291613">
    <property type="component" value="Unassembled WGS sequence"/>
</dbReference>
<evidence type="ECO:0000256" key="4">
    <source>
        <dbReference type="ARBA" id="ARBA00022764"/>
    </source>
</evidence>
<feature type="binding site" evidence="7">
    <location>
        <position position="109"/>
    </location>
    <ligand>
        <name>Cu cation</name>
        <dbReference type="ChEBI" id="CHEBI:23378"/>
    </ligand>
</feature>
<dbReference type="AlphaFoldDB" id="A0A4Q9GL76"/>
<dbReference type="Gene3D" id="2.60.40.420">
    <property type="entry name" value="Cupredoxins - blue copper proteins"/>
    <property type="match status" value="1"/>
</dbReference>
<dbReference type="InterPro" id="IPR028871">
    <property type="entry name" value="BlueCu_1_BS"/>
</dbReference>
<evidence type="ECO:0000256" key="1">
    <source>
        <dbReference type="ARBA" id="ARBA00004418"/>
    </source>
</evidence>
<dbReference type="EMBL" id="SIUB01000001">
    <property type="protein sequence ID" value="TBN55149.1"/>
    <property type="molecule type" value="Genomic_DNA"/>
</dbReference>
<dbReference type="GO" id="GO:0009055">
    <property type="term" value="F:electron transfer activity"/>
    <property type="evidence" value="ECO:0007669"/>
    <property type="project" value="InterPro"/>
</dbReference>
<comment type="subcellular location">
    <subcellularLocation>
        <location evidence="1">Periplasm</location>
    </subcellularLocation>
</comment>
<feature type="signal peptide" evidence="8">
    <location>
        <begin position="1"/>
        <end position="19"/>
    </location>
</feature>
<evidence type="ECO:0000256" key="3">
    <source>
        <dbReference type="ARBA" id="ARBA00022723"/>
    </source>
</evidence>
<dbReference type="PROSITE" id="PS00196">
    <property type="entry name" value="COPPER_BLUE"/>
    <property type="match status" value="1"/>
</dbReference>
<keyword evidence="2" id="KW-0813">Transport</keyword>
<keyword evidence="5" id="KW-0249">Electron transport</keyword>